<evidence type="ECO:0000313" key="3">
    <source>
        <dbReference type="Proteomes" id="UP001153076"/>
    </source>
</evidence>
<dbReference type="EMBL" id="JAKOGI010002012">
    <property type="protein sequence ID" value="KAJ8423255.1"/>
    <property type="molecule type" value="Genomic_DNA"/>
</dbReference>
<evidence type="ECO:0000313" key="2">
    <source>
        <dbReference type="EMBL" id="KAJ8423255.1"/>
    </source>
</evidence>
<protein>
    <submittedName>
        <fullName evidence="2">Uncharacterized protein</fullName>
    </submittedName>
</protein>
<sequence length="238" mass="27005">MSGLLQNSYDNNRDLGFDNVEEAYYLALGRSLKCRLRKLPTDYDSLDMMGYSQFVENMVAHAQLASSFVTPLEATVMYDFDDLRPYYVILWYKLNGGDSMSESSIYSEYVLEDIKASKDEVNIIGVPIKDDGSGKRKGKRKIDDEINKVDDDAEVVEILLEEEVDDDLKTSDEEWDIARCRKKQKATEAEIFSSQPSKSVHKGKENGDGKHGREHEDSNDDLNTSPNSGDDDEQSKKE</sequence>
<reference evidence="2" key="1">
    <citation type="submission" date="2022-04" db="EMBL/GenBank/DDBJ databases">
        <title>Carnegiea gigantea Genome sequencing and assembly v2.</title>
        <authorList>
            <person name="Copetti D."/>
            <person name="Sanderson M.J."/>
            <person name="Burquez A."/>
            <person name="Wojciechowski M.F."/>
        </authorList>
    </citation>
    <scope>NUCLEOTIDE SEQUENCE</scope>
    <source>
        <strain evidence="2">SGP5-SGP5p</strain>
        <tissue evidence="2">Aerial part</tissue>
    </source>
</reference>
<gene>
    <name evidence="2" type="ORF">Cgig2_001991</name>
</gene>
<organism evidence="2 3">
    <name type="scientific">Carnegiea gigantea</name>
    <dbReference type="NCBI Taxonomy" id="171969"/>
    <lineage>
        <taxon>Eukaryota</taxon>
        <taxon>Viridiplantae</taxon>
        <taxon>Streptophyta</taxon>
        <taxon>Embryophyta</taxon>
        <taxon>Tracheophyta</taxon>
        <taxon>Spermatophyta</taxon>
        <taxon>Magnoliopsida</taxon>
        <taxon>eudicotyledons</taxon>
        <taxon>Gunneridae</taxon>
        <taxon>Pentapetalae</taxon>
        <taxon>Caryophyllales</taxon>
        <taxon>Cactineae</taxon>
        <taxon>Cactaceae</taxon>
        <taxon>Cactoideae</taxon>
        <taxon>Echinocereeae</taxon>
        <taxon>Carnegiea</taxon>
    </lineage>
</organism>
<dbReference type="Proteomes" id="UP001153076">
    <property type="component" value="Unassembled WGS sequence"/>
</dbReference>
<feature type="compositionally biased region" description="Acidic residues" evidence="1">
    <location>
        <begin position="229"/>
        <end position="238"/>
    </location>
</feature>
<evidence type="ECO:0000256" key="1">
    <source>
        <dbReference type="SAM" id="MobiDB-lite"/>
    </source>
</evidence>
<name>A0A9Q1GQF8_9CARY</name>
<dbReference type="AlphaFoldDB" id="A0A9Q1GQF8"/>
<keyword evidence="3" id="KW-1185">Reference proteome</keyword>
<feature type="compositionally biased region" description="Basic and acidic residues" evidence="1">
    <location>
        <begin position="202"/>
        <end position="216"/>
    </location>
</feature>
<comment type="caution">
    <text evidence="2">The sequence shown here is derived from an EMBL/GenBank/DDBJ whole genome shotgun (WGS) entry which is preliminary data.</text>
</comment>
<proteinExistence type="predicted"/>
<accession>A0A9Q1GQF8</accession>
<feature type="region of interest" description="Disordered" evidence="1">
    <location>
        <begin position="184"/>
        <end position="238"/>
    </location>
</feature>